<dbReference type="AlphaFoldDB" id="A0A6B3L1U6"/>
<keyword evidence="1 5" id="KW-0699">rRNA-binding</keyword>
<feature type="region of interest" description="Disordered" evidence="6">
    <location>
        <begin position="1"/>
        <end position="20"/>
    </location>
</feature>
<dbReference type="PANTHER" id="PTHR33284">
    <property type="entry name" value="RIBOSOMAL PROTEIN L25/GLN-TRNA SYNTHETASE, ANTI-CODON-BINDING DOMAIN-CONTAINING PROTEIN"/>
    <property type="match status" value="1"/>
</dbReference>
<name>A0A6B3L1U6_9BACT</name>
<proteinExistence type="inferred from homology"/>
<dbReference type="RefSeq" id="WP_164363082.1">
    <property type="nucleotide sequence ID" value="NZ_CP066776.1"/>
</dbReference>
<evidence type="ECO:0000313" key="10">
    <source>
        <dbReference type="Proteomes" id="UP000475117"/>
    </source>
</evidence>
<gene>
    <name evidence="5" type="primary">rplY</name>
    <name evidence="5" type="synonym">ctc</name>
    <name evidence="9" type="ORF">G3M56_002680</name>
</gene>
<dbReference type="Pfam" id="PF14693">
    <property type="entry name" value="Ribosomal_TL5_C"/>
    <property type="match status" value="1"/>
</dbReference>
<dbReference type="InterPro" id="IPR020056">
    <property type="entry name" value="Rbsml_bL25/Gln-tRNA_synth_N"/>
</dbReference>
<comment type="similarity">
    <text evidence="5">Belongs to the bacterial ribosomal protein bL25 family. CTC subfamily.</text>
</comment>
<feature type="domain" description="Large ribosomal subunit protein bL25 L25" evidence="7">
    <location>
        <begin position="7"/>
        <end position="94"/>
    </location>
</feature>
<dbReference type="GO" id="GO:0006412">
    <property type="term" value="P:translation"/>
    <property type="evidence" value="ECO:0007669"/>
    <property type="project" value="UniProtKB-UniRule"/>
</dbReference>
<keyword evidence="3 5" id="KW-0689">Ribosomal protein</keyword>
<dbReference type="InterPro" id="IPR020057">
    <property type="entry name" value="Ribosomal_bL25_b-dom"/>
</dbReference>
<feature type="domain" description="Large ribosomal subunit protein bL25 beta" evidence="8">
    <location>
        <begin position="103"/>
        <end position="185"/>
    </location>
</feature>
<evidence type="ECO:0000256" key="3">
    <source>
        <dbReference type="ARBA" id="ARBA00022980"/>
    </source>
</evidence>
<dbReference type="PANTHER" id="PTHR33284:SF1">
    <property type="entry name" value="RIBOSOMAL PROTEIN L25_GLN-TRNA SYNTHETASE, ANTI-CODON-BINDING DOMAIN-CONTAINING PROTEIN"/>
    <property type="match status" value="1"/>
</dbReference>
<dbReference type="InterPro" id="IPR020930">
    <property type="entry name" value="Ribosomal_uL5_bac-type"/>
</dbReference>
<comment type="subunit">
    <text evidence="5">Part of the 50S ribosomal subunit; part of the 5S rRNA/L5/L18/L25 subcomplex. Contacts the 5S rRNA. Binds to the 5S rRNA independently of L5 and L18.</text>
</comment>
<dbReference type="NCBIfam" id="NF004128">
    <property type="entry name" value="PRK05618.1-2"/>
    <property type="match status" value="1"/>
</dbReference>
<dbReference type="InterPro" id="IPR011035">
    <property type="entry name" value="Ribosomal_bL25/Gln-tRNA_synth"/>
</dbReference>
<dbReference type="Gene3D" id="2.170.120.20">
    <property type="entry name" value="Ribosomal protein L25, beta domain"/>
    <property type="match status" value="1"/>
</dbReference>
<dbReference type="Pfam" id="PF01386">
    <property type="entry name" value="Ribosomal_L25p"/>
    <property type="match status" value="1"/>
</dbReference>
<evidence type="ECO:0000313" key="9">
    <source>
        <dbReference type="EMBL" id="QQL45514.1"/>
    </source>
</evidence>
<evidence type="ECO:0000256" key="2">
    <source>
        <dbReference type="ARBA" id="ARBA00022884"/>
    </source>
</evidence>
<sequence>MAKTHNLKATQRNRSGSSLLKQMRREGLVPAVIYGKDQENQNIKVDAKEFWDLLHHSASESILVNLDIEGTQRLALIQDVQHDAIKGETVHVDFLAVDEKAEITAVLPVEIEGNAPGIKAGGLLDVQLHDLEITCLPQDLPEVLKVDVSSLELGQALHISEITFPAGVTPTLDGGVVVALITEPRVKEADADEAAEVEVINEKAAE</sequence>
<dbReference type="InterPro" id="IPR001021">
    <property type="entry name" value="Ribosomal_bL25_long"/>
</dbReference>
<evidence type="ECO:0000259" key="8">
    <source>
        <dbReference type="Pfam" id="PF14693"/>
    </source>
</evidence>
<dbReference type="KEGG" id="soa:G3M56_002680"/>
<dbReference type="GO" id="GO:0022625">
    <property type="term" value="C:cytosolic large ribosomal subunit"/>
    <property type="evidence" value="ECO:0007669"/>
    <property type="project" value="TreeGrafter"/>
</dbReference>
<keyword evidence="2 5" id="KW-0694">RNA-binding</keyword>
<dbReference type="GO" id="GO:0008097">
    <property type="term" value="F:5S rRNA binding"/>
    <property type="evidence" value="ECO:0007669"/>
    <property type="project" value="InterPro"/>
</dbReference>
<evidence type="ECO:0000259" key="7">
    <source>
        <dbReference type="Pfam" id="PF01386"/>
    </source>
</evidence>
<evidence type="ECO:0000256" key="5">
    <source>
        <dbReference type="HAMAP-Rule" id="MF_01334"/>
    </source>
</evidence>
<dbReference type="InterPro" id="IPR029751">
    <property type="entry name" value="Ribosomal_L25_dom"/>
</dbReference>
<accession>A0A6B3L1U6</accession>
<dbReference type="CDD" id="cd00495">
    <property type="entry name" value="Ribosomal_L25_TL5_CTC"/>
    <property type="match status" value="1"/>
</dbReference>
<dbReference type="GO" id="GO:0003735">
    <property type="term" value="F:structural constituent of ribosome"/>
    <property type="evidence" value="ECO:0007669"/>
    <property type="project" value="InterPro"/>
</dbReference>
<keyword evidence="4 5" id="KW-0687">Ribonucleoprotein</keyword>
<evidence type="ECO:0000256" key="6">
    <source>
        <dbReference type="SAM" id="MobiDB-lite"/>
    </source>
</evidence>
<protein>
    <recommendedName>
        <fullName evidence="5">Large ribosomal subunit protein bL25</fullName>
    </recommendedName>
    <alternativeName>
        <fullName evidence="5">General stress protein CTC</fullName>
    </alternativeName>
</protein>
<reference evidence="9 10" key="1">
    <citation type="submission" date="2020-12" db="EMBL/GenBank/DDBJ databases">
        <title>Sulforoseuscoccus oceanibium gen. nov., sp. nov., a representative of the phylum Verrucomicrobia with special cytoplasmic membrane, and proposal of Sulforoseuscoccusaceae fam. nov.</title>
        <authorList>
            <person name="Xi F."/>
        </authorList>
    </citation>
    <scope>NUCLEOTIDE SEQUENCE [LARGE SCALE GENOMIC DNA]</scope>
    <source>
        <strain evidence="9 10">T37</strain>
    </source>
</reference>
<keyword evidence="10" id="KW-1185">Reference proteome</keyword>
<evidence type="ECO:0000256" key="1">
    <source>
        <dbReference type="ARBA" id="ARBA00022730"/>
    </source>
</evidence>
<dbReference type="Gene3D" id="2.40.240.10">
    <property type="entry name" value="Ribosomal Protein L25, Chain P"/>
    <property type="match status" value="1"/>
</dbReference>
<organism evidence="9 10">
    <name type="scientific">Sulfuriroseicoccus oceanibius</name>
    <dbReference type="NCBI Taxonomy" id="2707525"/>
    <lineage>
        <taxon>Bacteria</taxon>
        <taxon>Pseudomonadati</taxon>
        <taxon>Verrucomicrobiota</taxon>
        <taxon>Verrucomicrobiia</taxon>
        <taxon>Verrucomicrobiales</taxon>
        <taxon>Verrucomicrobiaceae</taxon>
        <taxon>Sulfuriroseicoccus</taxon>
    </lineage>
</organism>
<evidence type="ECO:0000256" key="4">
    <source>
        <dbReference type="ARBA" id="ARBA00023274"/>
    </source>
</evidence>
<dbReference type="SUPFAM" id="SSF50715">
    <property type="entry name" value="Ribosomal protein L25-like"/>
    <property type="match status" value="1"/>
</dbReference>
<dbReference type="HAMAP" id="MF_01334">
    <property type="entry name" value="Ribosomal_bL25_CTC"/>
    <property type="match status" value="1"/>
</dbReference>
<dbReference type="Proteomes" id="UP000475117">
    <property type="component" value="Chromosome"/>
</dbReference>
<dbReference type="NCBIfam" id="TIGR00731">
    <property type="entry name" value="bL25_bact_ctc"/>
    <property type="match status" value="1"/>
</dbReference>
<dbReference type="InterPro" id="IPR037121">
    <property type="entry name" value="Ribosomal_bL25_C"/>
</dbReference>
<dbReference type="EMBL" id="CP066776">
    <property type="protein sequence ID" value="QQL45514.1"/>
    <property type="molecule type" value="Genomic_DNA"/>
</dbReference>
<comment type="function">
    <text evidence="5">This is one of the proteins that binds to the 5S RNA in the ribosome where it forms part of the central protuberance.</text>
</comment>
<feature type="compositionally biased region" description="Polar residues" evidence="6">
    <location>
        <begin position="7"/>
        <end position="20"/>
    </location>
</feature>